<dbReference type="EMBL" id="JARKHS020003780">
    <property type="protein sequence ID" value="KAK8785212.1"/>
    <property type="molecule type" value="Genomic_DNA"/>
</dbReference>
<proteinExistence type="predicted"/>
<dbReference type="AlphaFoldDB" id="A0AAQ4FEX0"/>
<name>A0AAQ4FEX0_AMBAM</name>
<dbReference type="Proteomes" id="UP001321473">
    <property type="component" value="Unassembled WGS sequence"/>
</dbReference>
<sequence>MLRCYHRRAWPLLATHHLVPRQNVWRQRGQLQASHCTLHSYQLSPQERSLSPCRSSISSWQRLKRSKPCLE</sequence>
<accession>A0AAQ4FEX0</accession>
<keyword evidence="2" id="KW-1185">Reference proteome</keyword>
<reference evidence="1 2" key="1">
    <citation type="journal article" date="2023" name="Arcadia Sci">
        <title>De novo assembly of a long-read Amblyomma americanum tick genome.</title>
        <authorList>
            <person name="Chou S."/>
            <person name="Poskanzer K.E."/>
            <person name="Rollins M."/>
            <person name="Thuy-Boun P.S."/>
        </authorList>
    </citation>
    <scope>NUCLEOTIDE SEQUENCE [LARGE SCALE GENOMIC DNA]</scope>
    <source>
        <strain evidence="1">F_SG_1</strain>
        <tissue evidence="1">Salivary glands</tissue>
    </source>
</reference>
<evidence type="ECO:0000313" key="1">
    <source>
        <dbReference type="EMBL" id="KAK8785212.1"/>
    </source>
</evidence>
<comment type="caution">
    <text evidence="1">The sequence shown here is derived from an EMBL/GenBank/DDBJ whole genome shotgun (WGS) entry which is preliminary data.</text>
</comment>
<evidence type="ECO:0000313" key="2">
    <source>
        <dbReference type="Proteomes" id="UP001321473"/>
    </source>
</evidence>
<gene>
    <name evidence="1" type="ORF">V5799_008423</name>
</gene>
<protein>
    <submittedName>
        <fullName evidence="1">Uncharacterized protein</fullName>
    </submittedName>
</protein>
<organism evidence="1 2">
    <name type="scientific">Amblyomma americanum</name>
    <name type="common">Lone star tick</name>
    <dbReference type="NCBI Taxonomy" id="6943"/>
    <lineage>
        <taxon>Eukaryota</taxon>
        <taxon>Metazoa</taxon>
        <taxon>Ecdysozoa</taxon>
        <taxon>Arthropoda</taxon>
        <taxon>Chelicerata</taxon>
        <taxon>Arachnida</taxon>
        <taxon>Acari</taxon>
        <taxon>Parasitiformes</taxon>
        <taxon>Ixodida</taxon>
        <taxon>Ixodoidea</taxon>
        <taxon>Ixodidae</taxon>
        <taxon>Amblyomminae</taxon>
        <taxon>Amblyomma</taxon>
    </lineage>
</organism>